<dbReference type="EMBL" id="NXIF01000045">
    <property type="protein sequence ID" value="PKI80045.1"/>
    <property type="molecule type" value="Genomic_DNA"/>
</dbReference>
<evidence type="ECO:0000313" key="1">
    <source>
        <dbReference type="EMBL" id="PKI80045.1"/>
    </source>
</evidence>
<dbReference type="RefSeq" id="WP_101185624.1">
    <property type="nucleotide sequence ID" value="NZ_CP031218.1"/>
</dbReference>
<dbReference type="AlphaFoldDB" id="A0A2N1J0G0"/>
<keyword evidence="2" id="KW-1185">Reference proteome</keyword>
<sequence>MKIDLQNKTYITKAVINTYFFENRNIALEKKLFHKITLFLKDFDSGLEYEENPVYTQIILDWYNLKLPNPSELHGLDLSHKNYCNAEGSIYLGYAYNWCDVEYLRFSKKSENSFFIDGKINIEFENEQIAQNEEFIFKTVCVYENN</sequence>
<reference evidence="1 2" key="1">
    <citation type="submission" date="2017-09" db="EMBL/GenBank/DDBJ databases">
        <title>Genomics of the genus Arcobacter.</title>
        <authorList>
            <person name="Perez-Cataluna A."/>
            <person name="Figueras M.J."/>
            <person name="Salas-Masso N."/>
        </authorList>
    </citation>
    <scope>NUCLEOTIDE SEQUENCE [LARGE SCALE GENOMIC DNA]</scope>
    <source>
        <strain evidence="1 2">DSM 18005</strain>
    </source>
</reference>
<dbReference type="Proteomes" id="UP000233248">
    <property type="component" value="Unassembled WGS sequence"/>
</dbReference>
<dbReference type="KEGG" id="ahs:AHALO_2016"/>
<evidence type="ECO:0000313" key="2">
    <source>
        <dbReference type="Proteomes" id="UP000233248"/>
    </source>
</evidence>
<accession>A0A2N1J0G0</accession>
<comment type="caution">
    <text evidence="1">The sequence shown here is derived from an EMBL/GenBank/DDBJ whole genome shotgun (WGS) entry which is preliminary data.</text>
</comment>
<proteinExistence type="predicted"/>
<name>A0A2N1J0G0_9BACT</name>
<dbReference type="OrthoDB" id="5997643at2"/>
<gene>
    <name evidence="1" type="ORF">CP960_11420</name>
</gene>
<protein>
    <submittedName>
        <fullName evidence="1">Uncharacterized protein</fullName>
    </submittedName>
</protein>
<organism evidence="1 2">
    <name type="scientific">Malaciobacter halophilus</name>
    <dbReference type="NCBI Taxonomy" id="197482"/>
    <lineage>
        <taxon>Bacteria</taxon>
        <taxon>Pseudomonadati</taxon>
        <taxon>Campylobacterota</taxon>
        <taxon>Epsilonproteobacteria</taxon>
        <taxon>Campylobacterales</taxon>
        <taxon>Arcobacteraceae</taxon>
        <taxon>Malaciobacter</taxon>
    </lineage>
</organism>